<dbReference type="PANTHER" id="PTHR38773">
    <property type="entry name" value="PROTEIN SPRT"/>
    <property type="match status" value="1"/>
</dbReference>
<dbReference type="Proteomes" id="UP000838160">
    <property type="component" value="Unassembled WGS sequence"/>
</dbReference>
<protein>
    <submittedName>
        <fullName evidence="2">Protein SprT</fullName>
    </submittedName>
</protein>
<dbReference type="Pfam" id="PF10263">
    <property type="entry name" value="SprT-like"/>
    <property type="match status" value="1"/>
</dbReference>
<dbReference type="InterPro" id="IPR006640">
    <property type="entry name" value="SprT-like_domain"/>
</dbReference>
<comment type="caution">
    <text evidence="2">The sequence shown here is derived from an EMBL/GenBank/DDBJ whole genome shotgun (WGS) entry which is preliminary data.</text>
</comment>
<keyword evidence="3" id="KW-1185">Reference proteome</keyword>
<evidence type="ECO:0000259" key="1">
    <source>
        <dbReference type="SMART" id="SM00731"/>
    </source>
</evidence>
<organism evidence="2 3">
    <name type="scientific">Vibrio hippocampi</name>
    <dbReference type="NCBI Taxonomy" id="654686"/>
    <lineage>
        <taxon>Bacteria</taxon>
        <taxon>Pseudomonadati</taxon>
        <taxon>Pseudomonadota</taxon>
        <taxon>Gammaproteobacteria</taxon>
        <taxon>Vibrionales</taxon>
        <taxon>Vibrionaceae</taxon>
        <taxon>Vibrio</taxon>
    </lineage>
</organism>
<evidence type="ECO:0000313" key="2">
    <source>
        <dbReference type="EMBL" id="CAH0524624.1"/>
    </source>
</evidence>
<dbReference type="PANTHER" id="PTHR38773:SF1">
    <property type="entry name" value="PROTEIN SPRT"/>
    <property type="match status" value="1"/>
</dbReference>
<proteinExistence type="predicted"/>
<gene>
    <name evidence="2" type="primary">sprT</name>
    <name evidence="2" type="ORF">VHP8226_00472</name>
</gene>
<name>A0ABM8ZFZ5_9VIBR</name>
<dbReference type="SMART" id="SM00731">
    <property type="entry name" value="SprT"/>
    <property type="match status" value="1"/>
</dbReference>
<feature type="domain" description="SprT-like" evidence="1">
    <location>
        <begin position="1"/>
        <end position="144"/>
    </location>
</feature>
<sequence length="149" mass="16986">MLQAQHYFSRSFPKPSLRFDLRGKAAGKAYLQIWEIRLNPVLFAENPDAFLTQVIAHEAAHLITYACFGRVKPHGKEWRAVMQQVFSVSANTTHSMNIRSVQGKTFEYVCGCRSTSMTIRRHNKVERGQANYRCVSCGQNLTFTGKQLT</sequence>
<dbReference type="NCBIfam" id="NF003421">
    <property type="entry name" value="PRK04860.1"/>
    <property type="match status" value="1"/>
</dbReference>
<evidence type="ECO:0000313" key="3">
    <source>
        <dbReference type="Proteomes" id="UP000838160"/>
    </source>
</evidence>
<dbReference type="EMBL" id="CAKLCM010000001">
    <property type="protein sequence ID" value="CAH0524624.1"/>
    <property type="molecule type" value="Genomic_DNA"/>
</dbReference>
<accession>A0ABM8ZFZ5</accession>
<reference evidence="2" key="1">
    <citation type="submission" date="2021-12" db="EMBL/GenBank/DDBJ databases">
        <authorList>
            <person name="Rodrigo-Torres L."/>
            <person name="Arahal R. D."/>
            <person name="Lucena T."/>
        </authorList>
    </citation>
    <scope>NUCLEOTIDE SEQUENCE</scope>
    <source>
        <strain evidence="2">CECT 8226</strain>
    </source>
</reference>